<accession>A0A6B3C6F6</accession>
<evidence type="ECO:0000256" key="1">
    <source>
        <dbReference type="SAM" id="MobiDB-lite"/>
    </source>
</evidence>
<reference evidence="2" key="1">
    <citation type="submission" date="2020-01" db="EMBL/GenBank/DDBJ databases">
        <title>Insect and environment-associated Actinomycetes.</title>
        <authorList>
            <person name="Currrie C."/>
            <person name="Chevrette M."/>
            <person name="Carlson C."/>
            <person name="Stubbendieck R."/>
            <person name="Wendt-Pienkowski E."/>
        </authorList>
    </citation>
    <scope>NUCLEOTIDE SEQUENCE</scope>
    <source>
        <strain evidence="2">SID12501</strain>
    </source>
</reference>
<dbReference type="AlphaFoldDB" id="A0A6B3C6F6"/>
<dbReference type="EMBL" id="JAAGLU010000068">
    <property type="protein sequence ID" value="NEC92373.1"/>
    <property type="molecule type" value="Genomic_DNA"/>
</dbReference>
<feature type="region of interest" description="Disordered" evidence="1">
    <location>
        <begin position="98"/>
        <end position="178"/>
    </location>
</feature>
<protein>
    <submittedName>
        <fullName evidence="2">Uncharacterized protein</fullName>
    </submittedName>
</protein>
<gene>
    <name evidence="2" type="ORF">G3I71_42950</name>
</gene>
<evidence type="ECO:0000313" key="2">
    <source>
        <dbReference type="EMBL" id="NEC92373.1"/>
    </source>
</evidence>
<proteinExistence type="predicted"/>
<feature type="compositionally biased region" description="Pro residues" evidence="1">
    <location>
        <begin position="134"/>
        <end position="147"/>
    </location>
</feature>
<feature type="compositionally biased region" description="Basic and acidic residues" evidence="1">
    <location>
        <begin position="150"/>
        <end position="169"/>
    </location>
</feature>
<name>A0A6B3C6F6_9ACTN</name>
<dbReference type="RefSeq" id="WP_164323966.1">
    <property type="nucleotide sequence ID" value="NZ_JAAGLU010000068.1"/>
</dbReference>
<sequence>MREVEYESYGCPLEDYQLTRADHRQQKQWEDIRRCVEKQAAEERAKERADPVLAAGRRAVVVKVLEMLHSGKTPERDIMRWRVRLYCGHIVETRRHRENGKPTLHGSSSMKCPECGKDPSGIVAFEPIGLAGQPPSPPKPAASPPPKKPTRAELERRVAALERENERLRSQGSKGSKG</sequence>
<comment type="caution">
    <text evidence="2">The sequence shown here is derived from an EMBL/GenBank/DDBJ whole genome shotgun (WGS) entry which is preliminary data.</text>
</comment>
<organism evidence="2">
    <name type="scientific">Streptomyces sp. SID12501</name>
    <dbReference type="NCBI Taxonomy" id="2706042"/>
    <lineage>
        <taxon>Bacteria</taxon>
        <taxon>Bacillati</taxon>
        <taxon>Actinomycetota</taxon>
        <taxon>Actinomycetes</taxon>
        <taxon>Kitasatosporales</taxon>
        <taxon>Streptomycetaceae</taxon>
        <taxon>Streptomyces</taxon>
    </lineage>
</organism>